<gene>
    <name evidence="1" type="ORF">SAMN05444003_2528</name>
</gene>
<dbReference type="STRING" id="1508389.SAMN05444003_2528"/>
<dbReference type="AlphaFoldDB" id="A0A1M5RDJ9"/>
<organism evidence="1 2">
    <name type="scientific">Cognatiyoonia sediminum</name>
    <dbReference type="NCBI Taxonomy" id="1508389"/>
    <lineage>
        <taxon>Bacteria</taxon>
        <taxon>Pseudomonadati</taxon>
        <taxon>Pseudomonadota</taxon>
        <taxon>Alphaproteobacteria</taxon>
        <taxon>Rhodobacterales</taxon>
        <taxon>Paracoccaceae</taxon>
        <taxon>Cognatiyoonia</taxon>
    </lineage>
</organism>
<evidence type="ECO:0000313" key="2">
    <source>
        <dbReference type="Proteomes" id="UP000184074"/>
    </source>
</evidence>
<accession>A0A1M5RDJ9</accession>
<reference evidence="1 2" key="1">
    <citation type="submission" date="2016-11" db="EMBL/GenBank/DDBJ databases">
        <authorList>
            <person name="Jaros S."/>
            <person name="Januszkiewicz K."/>
            <person name="Wedrychowicz H."/>
        </authorList>
    </citation>
    <scope>NUCLEOTIDE SEQUENCE [LARGE SCALE GENOMIC DNA]</scope>
    <source>
        <strain evidence="1 2">DSM 28715</strain>
    </source>
</reference>
<dbReference type="OrthoDB" id="7876689at2"/>
<dbReference type="Proteomes" id="UP000184074">
    <property type="component" value="Unassembled WGS sequence"/>
</dbReference>
<name>A0A1M5RDJ9_9RHOB</name>
<dbReference type="PROSITE" id="PS51257">
    <property type="entry name" value="PROKAR_LIPOPROTEIN"/>
    <property type="match status" value="1"/>
</dbReference>
<dbReference type="Pfam" id="PF11233">
    <property type="entry name" value="DUF3035"/>
    <property type="match status" value="1"/>
</dbReference>
<keyword evidence="2" id="KW-1185">Reference proteome</keyword>
<proteinExistence type="predicted"/>
<protein>
    <submittedName>
        <fullName evidence="1">Beta-barrel assembly machine subunit BamF</fullName>
    </submittedName>
</protein>
<dbReference type="RefSeq" id="WP_072901629.1">
    <property type="nucleotide sequence ID" value="NZ_FQXB01000004.1"/>
</dbReference>
<sequence>MRVVFCALTAVALMGCAGERGLRDLRSSTGGPDEFSVVPSAPLEIPETLALPTPTPGGSNRTDINPNANAVVALGGSPARAFAGGIPASDSALVARASRYGTQADIRPVLAAEDEAFRQRGRILNVFNVLGRDRYYQTYASQALNAYGELDRFRAAGVATPSAPPR</sequence>
<dbReference type="EMBL" id="FQXB01000004">
    <property type="protein sequence ID" value="SHH24374.1"/>
    <property type="molecule type" value="Genomic_DNA"/>
</dbReference>
<dbReference type="InterPro" id="IPR021395">
    <property type="entry name" value="DUF3035"/>
</dbReference>
<evidence type="ECO:0000313" key="1">
    <source>
        <dbReference type="EMBL" id="SHH24374.1"/>
    </source>
</evidence>